<organism evidence="2 3">
    <name type="scientific">Asparagus officinalis</name>
    <name type="common">Garden asparagus</name>
    <dbReference type="NCBI Taxonomy" id="4686"/>
    <lineage>
        <taxon>Eukaryota</taxon>
        <taxon>Viridiplantae</taxon>
        <taxon>Streptophyta</taxon>
        <taxon>Embryophyta</taxon>
        <taxon>Tracheophyta</taxon>
        <taxon>Spermatophyta</taxon>
        <taxon>Magnoliopsida</taxon>
        <taxon>Liliopsida</taxon>
        <taxon>Asparagales</taxon>
        <taxon>Asparagaceae</taxon>
        <taxon>Asparagoideae</taxon>
        <taxon>Asparagus</taxon>
    </lineage>
</organism>
<gene>
    <name evidence="2" type="ORF">A4U43_C01F5240</name>
</gene>
<reference evidence="3" key="1">
    <citation type="journal article" date="2017" name="Nat. Commun.">
        <title>The asparagus genome sheds light on the origin and evolution of a young Y chromosome.</title>
        <authorList>
            <person name="Harkess A."/>
            <person name="Zhou J."/>
            <person name="Xu C."/>
            <person name="Bowers J.E."/>
            <person name="Van der Hulst R."/>
            <person name="Ayyampalayam S."/>
            <person name="Mercati F."/>
            <person name="Riccardi P."/>
            <person name="McKain M.R."/>
            <person name="Kakrana A."/>
            <person name="Tang H."/>
            <person name="Ray J."/>
            <person name="Groenendijk J."/>
            <person name="Arikit S."/>
            <person name="Mathioni S.M."/>
            <person name="Nakano M."/>
            <person name="Shan H."/>
            <person name="Telgmann-Rauber A."/>
            <person name="Kanno A."/>
            <person name="Yue Z."/>
            <person name="Chen H."/>
            <person name="Li W."/>
            <person name="Chen Y."/>
            <person name="Xu X."/>
            <person name="Zhang Y."/>
            <person name="Luo S."/>
            <person name="Chen H."/>
            <person name="Gao J."/>
            <person name="Mao Z."/>
            <person name="Pires J.C."/>
            <person name="Luo M."/>
            <person name="Kudrna D."/>
            <person name="Wing R.A."/>
            <person name="Meyers B.C."/>
            <person name="Yi K."/>
            <person name="Kong H."/>
            <person name="Lavrijsen P."/>
            <person name="Sunseri F."/>
            <person name="Falavigna A."/>
            <person name="Ye Y."/>
            <person name="Leebens-Mack J.H."/>
            <person name="Chen G."/>
        </authorList>
    </citation>
    <scope>NUCLEOTIDE SEQUENCE [LARGE SCALE GENOMIC DNA]</scope>
    <source>
        <strain evidence="3">cv. DH0086</strain>
    </source>
</reference>
<dbReference type="InterPro" id="IPR036047">
    <property type="entry name" value="F-box-like_dom_sf"/>
</dbReference>
<dbReference type="InterPro" id="IPR006566">
    <property type="entry name" value="FBD"/>
</dbReference>
<proteinExistence type="predicted"/>
<dbReference type="OMA" id="MLAHCLM"/>
<dbReference type="Pfam" id="PF00646">
    <property type="entry name" value="F-box"/>
    <property type="match status" value="1"/>
</dbReference>
<dbReference type="Gramene" id="ONK79327">
    <property type="protein sequence ID" value="ONK79327"/>
    <property type="gene ID" value="A4U43_C01F5240"/>
</dbReference>
<dbReference type="InterPro" id="IPR055411">
    <property type="entry name" value="LRR_FXL15/At3g58940/PEG3-like"/>
</dbReference>
<keyword evidence="3" id="KW-1185">Reference proteome</keyword>
<dbReference type="SUPFAM" id="SSF52047">
    <property type="entry name" value="RNI-like"/>
    <property type="match status" value="1"/>
</dbReference>
<dbReference type="SUPFAM" id="SSF81383">
    <property type="entry name" value="F-box domain"/>
    <property type="match status" value="1"/>
</dbReference>
<dbReference type="Proteomes" id="UP000243459">
    <property type="component" value="Chromosome 1"/>
</dbReference>
<sequence length="415" mass="46872">MNSDLDTDRLSSLPKNVIETILMRMPIRDAVRTSILSRGWRFEWSTLPQIVIDTQPLLSSLGGMQMELDKKIVKTVDHILLLHHGPIHKFTLSIDLESSSDIDRWILFLSRNGIKEFSLLKWRGQLYKLPSYFFSWDITYLELYRCAFIPPTSFKGFSRLTVMTLDRVSFTDNGLATLMSLCPLLKELVLRQVTGCTHLNISAQKIVKVVIQGSFHDIRFESTPLLATASIKMLEVAGDSLVSKEDCRIVRVLGDTPSIYQLELLGPTLKNLAVGDVPVHLAAICPVKYLIIDINFEATQEMLAAFCMFRSSPAVQKLGITAISDKKIATISSDGFWEGEESFNCTFSQLKVVEVTDFSGITSELKLIEFVLANSPVLERLHIKFKENVAHLVKILKELNQYRRVSPKAKLFFPG</sequence>
<dbReference type="AlphaFoldDB" id="A0A5P1FPH0"/>
<dbReference type="Pfam" id="PF08387">
    <property type="entry name" value="FBD"/>
    <property type="match status" value="1"/>
</dbReference>
<protein>
    <recommendedName>
        <fullName evidence="1">FBD domain-containing protein</fullName>
    </recommendedName>
</protein>
<evidence type="ECO:0000259" key="1">
    <source>
        <dbReference type="SMART" id="SM00579"/>
    </source>
</evidence>
<evidence type="ECO:0000313" key="3">
    <source>
        <dbReference type="Proteomes" id="UP000243459"/>
    </source>
</evidence>
<name>A0A5P1FPH0_ASPOF</name>
<dbReference type="SMART" id="SM00579">
    <property type="entry name" value="FBD"/>
    <property type="match status" value="1"/>
</dbReference>
<dbReference type="InterPro" id="IPR001810">
    <property type="entry name" value="F-box_dom"/>
</dbReference>
<accession>A0A5P1FPH0</accession>
<dbReference type="Gene3D" id="3.80.10.10">
    <property type="entry name" value="Ribonuclease Inhibitor"/>
    <property type="match status" value="1"/>
</dbReference>
<evidence type="ECO:0000313" key="2">
    <source>
        <dbReference type="EMBL" id="ONK79327.1"/>
    </source>
</evidence>
<dbReference type="Pfam" id="PF24758">
    <property type="entry name" value="LRR_At5g56370"/>
    <property type="match status" value="1"/>
</dbReference>
<dbReference type="EMBL" id="CM007381">
    <property type="protein sequence ID" value="ONK79327.1"/>
    <property type="molecule type" value="Genomic_DNA"/>
</dbReference>
<dbReference type="OrthoDB" id="1163429at2759"/>
<feature type="domain" description="FBD" evidence="1">
    <location>
        <begin position="344"/>
        <end position="414"/>
    </location>
</feature>
<dbReference type="PANTHER" id="PTHR31639:SF237">
    <property type="entry name" value="F-BOX DOMAIN-CONTAINING PROTEIN"/>
    <property type="match status" value="1"/>
</dbReference>
<dbReference type="InterPro" id="IPR032675">
    <property type="entry name" value="LRR_dom_sf"/>
</dbReference>
<dbReference type="PANTHER" id="PTHR31639">
    <property type="entry name" value="F-BOX PROTEIN-LIKE"/>
    <property type="match status" value="1"/>
</dbReference>